<sequence length="80" mass="8984">MSGVTIAEAKAHLSELVERAARGATVRLTRRGKVIAKIAPLEEPRKPVDVAALRALTDRMPLQTEPSSEFVRRMRNEDRY</sequence>
<keyword evidence="4" id="KW-1185">Reference proteome</keyword>
<dbReference type="RefSeq" id="WP_003609440.1">
    <property type="nucleotide sequence ID" value="NZ_ADVE02000001.1"/>
</dbReference>
<protein>
    <recommendedName>
        <fullName evidence="2">Antitoxin</fullName>
    </recommendedName>
</protein>
<evidence type="ECO:0000256" key="2">
    <source>
        <dbReference type="RuleBase" id="RU362080"/>
    </source>
</evidence>
<dbReference type="Pfam" id="PF02604">
    <property type="entry name" value="PhdYeFM_antitox"/>
    <property type="match status" value="1"/>
</dbReference>
<reference evidence="4" key="1">
    <citation type="submission" date="2017-10" db="EMBL/GenBank/DDBJ databases">
        <title>Completed PacBio SMRT sequence of Methylosinus trichosporium OB3b reveals presence of a third large plasmid.</title>
        <authorList>
            <person name="Charles T.C."/>
            <person name="Lynch M.D.J."/>
            <person name="Heil J.R."/>
            <person name="Cheng J."/>
        </authorList>
    </citation>
    <scope>NUCLEOTIDE SEQUENCE [LARGE SCALE GENOMIC DNA]</scope>
    <source>
        <strain evidence="4">OB3b</strain>
    </source>
</reference>
<dbReference type="Gene3D" id="3.40.1620.10">
    <property type="entry name" value="YefM-like domain"/>
    <property type="match status" value="1"/>
</dbReference>
<dbReference type="STRING" id="595536.GCA_000178815_01163"/>
<comment type="similarity">
    <text evidence="1 2">Belongs to the phD/YefM antitoxin family.</text>
</comment>
<gene>
    <name evidence="3" type="ORF">CQW49_20160</name>
</gene>
<dbReference type="KEGG" id="mtw:CQW49_20160"/>
<dbReference type="AlphaFoldDB" id="A0A2D2D673"/>
<dbReference type="SUPFAM" id="SSF143120">
    <property type="entry name" value="YefM-like"/>
    <property type="match status" value="1"/>
</dbReference>
<accession>A0A2D2D673</accession>
<evidence type="ECO:0000313" key="3">
    <source>
        <dbReference type="EMBL" id="ATQ70517.1"/>
    </source>
</evidence>
<evidence type="ECO:0000313" key="4">
    <source>
        <dbReference type="Proteomes" id="UP000230709"/>
    </source>
</evidence>
<dbReference type="NCBIfam" id="TIGR01552">
    <property type="entry name" value="phd_fam"/>
    <property type="match status" value="1"/>
</dbReference>
<name>A0A2D2D673_METT3</name>
<dbReference type="InterPro" id="IPR036165">
    <property type="entry name" value="YefM-like_sf"/>
</dbReference>
<dbReference type="InterPro" id="IPR006442">
    <property type="entry name" value="Antitoxin_Phd/YefM"/>
</dbReference>
<evidence type="ECO:0000256" key="1">
    <source>
        <dbReference type="ARBA" id="ARBA00009981"/>
    </source>
</evidence>
<dbReference type="EMBL" id="CP023737">
    <property type="protein sequence ID" value="ATQ70517.1"/>
    <property type="molecule type" value="Genomic_DNA"/>
</dbReference>
<proteinExistence type="inferred from homology"/>
<dbReference type="Proteomes" id="UP000230709">
    <property type="component" value="Chromosome"/>
</dbReference>
<comment type="function">
    <text evidence="2">Antitoxin component of a type II toxin-antitoxin (TA) system.</text>
</comment>
<organism evidence="3 4">
    <name type="scientific">Methylosinus trichosporium (strain ATCC 35070 / NCIMB 11131 / UNIQEM 75 / OB3b)</name>
    <dbReference type="NCBI Taxonomy" id="595536"/>
    <lineage>
        <taxon>Bacteria</taxon>
        <taxon>Pseudomonadati</taxon>
        <taxon>Pseudomonadota</taxon>
        <taxon>Alphaproteobacteria</taxon>
        <taxon>Hyphomicrobiales</taxon>
        <taxon>Methylocystaceae</taxon>
        <taxon>Methylosinus</taxon>
    </lineage>
</organism>